<evidence type="ECO:0000256" key="1">
    <source>
        <dbReference type="ARBA" id="ARBA00006479"/>
    </source>
</evidence>
<dbReference type="AlphaFoldDB" id="A0A437MXB2"/>
<dbReference type="SUPFAM" id="SSF53067">
    <property type="entry name" value="Actin-like ATPase domain"/>
    <property type="match status" value="1"/>
</dbReference>
<dbReference type="Pfam" id="PF00480">
    <property type="entry name" value="ROK"/>
    <property type="match status" value="1"/>
</dbReference>
<dbReference type="InterPro" id="IPR036390">
    <property type="entry name" value="WH_DNA-bd_sf"/>
</dbReference>
<dbReference type="InterPro" id="IPR036388">
    <property type="entry name" value="WH-like_DNA-bd_sf"/>
</dbReference>
<dbReference type="Proteomes" id="UP000282837">
    <property type="component" value="Unassembled WGS sequence"/>
</dbReference>
<dbReference type="SUPFAM" id="SSF46785">
    <property type="entry name" value="Winged helix' DNA-binding domain"/>
    <property type="match status" value="1"/>
</dbReference>
<protein>
    <submittedName>
        <fullName evidence="2">ROK family transcriptional regulator</fullName>
    </submittedName>
</protein>
<gene>
    <name evidence="2" type="ORF">EOE18_17285</name>
</gene>
<comment type="caution">
    <text evidence="2">The sequence shown here is derived from an EMBL/GenBank/DDBJ whole genome shotgun (WGS) entry which is preliminary data.</text>
</comment>
<organism evidence="2 3">
    <name type="scientific">Novosphingobium umbonatum</name>
    <dbReference type="NCBI Taxonomy" id="1908524"/>
    <lineage>
        <taxon>Bacteria</taxon>
        <taxon>Pseudomonadati</taxon>
        <taxon>Pseudomonadota</taxon>
        <taxon>Alphaproteobacteria</taxon>
        <taxon>Sphingomonadales</taxon>
        <taxon>Sphingomonadaceae</taxon>
        <taxon>Novosphingobium</taxon>
    </lineage>
</organism>
<accession>A0A437MXB2</accession>
<sequence>MQLYGQTMMASQRPSLLLTEPQKRILWQLRIAGPLPRVQLAAALGMNGASMTRLTQHLSAMGLVEELSADEVAARGRPTVPLAVSGHGGWSVGATLHLGWLELVVIDFRGLPLLHDRVPFADPDPRVFARTLDTRLRALAADHGFMRGRFLGLGVAVPGYVLGNDRNRRKVVDWLAPWNDVPLDEVLGDVLSMPVWIENDGTAAALAEYYQPQIVAYHRSVLVLFLGHGVGAGLVAERSLFPGEHGNAGEVGRLFPGNGPRPSGIDLLKTLQQAGVEITSLSEIATVMTAQHALIETWVNRVAIQLELAVFSGVVWLDPGAVVISGALPPAILQSLAARIEALSAARGQTYLAAQPRIYASSMGSAAVVIGAALAPVHAITALRGENG</sequence>
<reference evidence="2 3" key="1">
    <citation type="submission" date="2019-01" db="EMBL/GenBank/DDBJ databases">
        <authorList>
            <person name="Chen W.-M."/>
        </authorList>
    </citation>
    <scope>NUCLEOTIDE SEQUENCE [LARGE SCALE GENOMIC DNA]</scope>
    <source>
        <strain evidence="2 3">FSY-9</strain>
    </source>
</reference>
<proteinExistence type="inferred from homology"/>
<keyword evidence="3" id="KW-1185">Reference proteome</keyword>
<evidence type="ECO:0000313" key="2">
    <source>
        <dbReference type="EMBL" id="RVU02315.1"/>
    </source>
</evidence>
<dbReference type="Gene3D" id="1.10.10.10">
    <property type="entry name" value="Winged helix-like DNA-binding domain superfamily/Winged helix DNA-binding domain"/>
    <property type="match status" value="1"/>
</dbReference>
<dbReference type="GO" id="GO:0019262">
    <property type="term" value="P:N-acetylneuraminate catabolic process"/>
    <property type="evidence" value="ECO:0007669"/>
    <property type="project" value="TreeGrafter"/>
</dbReference>
<evidence type="ECO:0000313" key="3">
    <source>
        <dbReference type="Proteomes" id="UP000282837"/>
    </source>
</evidence>
<dbReference type="InterPro" id="IPR049874">
    <property type="entry name" value="ROK_cs"/>
</dbReference>
<dbReference type="GO" id="GO:0009384">
    <property type="term" value="F:N-acylmannosamine kinase activity"/>
    <property type="evidence" value="ECO:0007669"/>
    <property type="project" value="TreeGrafter"/>
</dbReference>
<comment type="similarity">
    <text evidence="1">Belongs to the ROK (NagC/XylR) family.</text>
</comment>
<dbReference type="InterPro" id="IPR000600">
    <property type="entry name" value="ROK"/>
</dbReference>
<dbReference type="Gene3D" id="3.30.420.40">
    <property type="match status" value="2"/>
</dbReference>
<dbReference type="EMBL" id="SACO01000021">
    <property type="protein sequence ID" value="RVU02315.1"/>
    <property type="molecule type" value="Genomic_DNA"/>
</dbReference>
<dbReference type="CDD" id="cd23763">
    <property type="entry name" value="ASKHA_ATPase_ROK"/>
    <property type="match status" value="1"/>
</dbReference>
<dbReference type="PROSITE" id="PS01125">
    <property type="entry name" value="ROK"/>
    <property type="match status" value="1"/>
</dbReference>
<dbReference type="PANTHER" id="PTHR18964">
    <property type="entry name" value="ROK (REPRESSOR, ORF, KINASE) FAMILY"/>
    <property type="match status" value="1"/>
</dbReference>
<dbReference type="OrthoDB" id="49685at2"/>
<name>A0A437MXB2_9SPHN</name>
<dbReference type="PANTHER" id="PTHR18964:SF169">
    <property type="entry name" value="N-ACETYLMANNOSAMINE KINASE"/>
    <property type="match status" value="1"/>
</dbReference>
<dbReference type="InterPro" id="IPR043129">
    <property type="entry name" value="ATPase_NBD"/>
</dbReference>